<dbReference type="Proteomes" id="UP000092627">
    <property type="component" value="Unassembled WGS sequence"/>
</dbReference>
<evidence type="ECO:0000256" key="1">
    <source>
        <dbReference type="SAM" id="Phobius"/>
    </source>
</evidence>
<sequence length="177" mass="20046">MVATENRRRGRLILLALFAIGFIPMMIAWGMVLGGWRPPSITAHGKVLSPPVALNETLKVPSDTTTQQWRLLIVDPACQQACQQRLERLRKMHVALGRHAEELQRVLVSDSKHQELTDPFLQRWLLSNVKPSEQARLTEAVWLVDPNGWLVLSFSLNLPEAQVYEDVLKLIKAQARG</sequence>
<protein>
    <recommendedName>
        <fullName evidence="4">Transmembrane protein</fullName>
    </recommendedName>
</protein>
<feature type="transmembrane region" description="Helical" evidence="1">
    <location>
        <begin position="12"/>
        <end position="36"/>
    </location>
</feature>
<dbReference type="EMBL" id="FLOC01000031">
    <property type="protein sequence ID" value="SBS36308.1"/>
    <property type="molecule type" value="Genomic_DNA"/>
</dbReference>
<evidence type="ECO:0008006" key="4">
    <source>
        <dbReference type="Google" id="ProtNLM"/>
    </source>
</evidence>
<keyword evidence="1" id="KW-0812">Transmembrane</keyword>
<accession>A0A1A8TPW5</accession>
<dbReference type="STRING" id="295068.MAQ5080_03419"/>
<evidence type="ECO:0000313" key="3">
    <source>
        <dbReference type="Proteomes" id="UP000092627"/>
    </source>
</evidence>
<dbReference type="RefSeq" id="WP_067213467.1">
    <property type="nucleotide sequence ID" value="NZ_FLOC01000031.1"/>
</dbReference>
<name>A0A1A8TPW5_9GAMM</name>
<keyword evidence="1" id="KW-1133">Transmembrane helix</keyword>
<keyword evidence="3" id="KW-1185">Reference proteome</keyword>
<dbReference type="AlphaFoldDB" id="A0A1A8TPW5"/>
<proteinExistence type="predicted"/>
<keyword evidence="1" id="KW-0472">Membrane</keyword>
<dbReference type="OrthoDB" id="9785445at2"/>
<organism evidence="2 3">
    <name type="scientific">Marinomonas aquimarina</name>
    <dbReference type="NCBI Taxonomy" id="295068"/>
    <lineage>
        <taxon>Bacteria</taxon>
        <taxon>Pseudomonadati</taxon>
        <taxon>Pseudomonadota</taxon>
        <taxon>Gammaproteobacteria</taxon>
        <taxon>Oceanospirillales</taxon>
        <taxon>Oceanospirillaceae</taxon>
        <taxon>Marinomonas</taxon>
    </lineage>
</organism>
<reference evidence="2 3" key="1">
    <citation type="submission" date="2016-06" db="EMBL/GenBank/DDBJ databases">
        <authorList>
            <person name="Kjaerup R.B."/>
            <person name="Dalgaard T.S."/>
            <person name="Juul-Madsen H.R."/>
        </authorList>
    </citation>
    <scope>NUCLEOTIDE SEQUENCE [LARGE SCALE GENOMIC DNA]</scope>
    <source>
        <strain evidence="2 3">CECT 5080</strain>
    </source>
</reference>
<evidence type="ECO:0000313" key="2">
    <source>
        <dbReference type="EMBL" id="SBS36308.1"/>
    </source>
</evidence>
<gene>
    <name evidence="2" type="ORF">MAQ5080_03419</name>
</gene>